<protein>
    <submittedName>
        <fullName evidence="1">Uncharacterized protein</fullName>
    </submittedName>
</protein>
<organism evidence="1 2">
    <name type="scientific">Diploscapter pachys</name>
    <dbReference type="NCBI Taxonomy" id="2018661"/>
    <lineage>
        <taxon>Eukaryota</taxon>
        <taxon>Metazoa</taxon>
        <taxon>Ecdysozoa</taxon>
        <taxon>Nematoda</taxon>
        <taxon>Chromadorea</taxon>
        <taxon>Rhabditida</taxon>
        <taxon>Rhabditina</taxon>
        <taxon>Rhabditomorpha</taxon>
        <taxon>Rhabditoidea</taxon>
        <taxon>Rhabditidae</taxon>
        <taxon>Diploscapter</taxon>
    </lineage>
</organism>
<proteinExistence type="predicted"/>
<keyword evidence="2" id="KW-1185">Reference proteome</keyword>
<sequence>MARGAWCMALKRILGTFWSTRFCTIFRGFSGVLGVMAYDLPPPLTLVPTENMATIRARKKADGTVIHTVRIRLKKKGALVYQECQTFARQQAAQA</sequence>
<reference evidence="1 2" key="1">
    <citation type="journal article" date="2017" name="Curr. Biol.">
        <title>Genome architecture and evolution of a unichromosomal asexual nematode.</title>
        <authorList>
            <person name="Fradin H."/>
            <person name="Zegar C."/>
            <person name="Gutwein M."/>
            <person name="Lucas J."/>
            <person name="Kovtun M."/>
            <person name="Corcoran D."/>
            <person name="Baugh L.R."/>
            <person name="Kiontke K."/>
            <person name="Gunsalus K."/>
            <person name="Fitch D.H."/>
            <person name="Piano F."/>
        </authorList>
    </citation>
    <scope>NUCLEOTIDE SEQUENCE [LARGE SCALE GENOMIC DNA]</scope>
    <source>
        <strain evidence="1">PF1309</strain>
    </source>
</reference>
<dbReference type="Proteomes" id="UP000218231">
    <property type="component" value="Unassembled WGS sequence"/>
</dbReference>
<comment type="caution">
    <text evidence="1">The sequence shown here is derived from an EMBL/GenBank/DDBJ whole genome shotgun (WGS) entry which is preliminary data.</text>
</comment>
<dbReference type="EMBL" id="LIAE01008310">
    <property type="protein sequence ID" value="PAV74599.1"/>
    <property type="molecule type" value="Genomic_DNA"/>
</dbReference>
<dbReference type="AlphaFoldDB" id="A0A2A2KL87"/>
<evidence type="ECO:0000313" key="1">
    <source>
        <dbReference type="EMBL" id="PAV74599.1"/>
    </source>
</evidence>
<gene>
    <name evidence="1" type="ORF">WR25_00514</name>
</gene>
<evidence type="ECO:0000313" key="2">
    <source>
        <dbReference type="Proteomes" id="UP000218231"/>
    </source>
</evidence>
<accession>A0A2A2KL87</accession>
<name>A0A2A2KL87_9BILA</name>